<dbReference type="GO" id="GO:0010008">
    <property type="term" value="C:endosome membrane"/>
    <property type="evidence" value="ECO:0007669"/>
    <property type="project" value="UniProtKB-SubCell"/>
</dbReference>
<dbReference type="Pfam" id="PF09451">
    <property type="entry name" value="ATG27"/>
    <property type="match status" value="1"/>
</dbReference>
<evidence type="ECO:0000256" key="4">
    <source>
        <dbReference type="ARBA" id="ARBA00004614"/>
    </source>
</evidence>
<keyword evidence="16" id="KW-1015">Disulfide bond</keyword>
<dbReference type="SUPFAM" id="SSF50911">
    <property type="entry name" value="Mannose 6-phosphate receptor domain"/>
    <property type="match status" value="1"/>
</dbReference>
<keyword evidence="15 19" id="KW-0472">Membrane</keyword>
<keyword evidence="7" id="KW-0813">Transport</keyword>
<comment type="subcellular location">
    <subcellularLocation>
        <location evidence="2">Cytoplasmic vesicle membrane</location>
        <topology evidence="2">Single-pass type I membrane protein</topology>
    </subcellularLocation>
    <subcellularLocation>
        <location evidence="4">Golgi apparatus membrane</location>
        <topology evidence="4">Single-pass type I membrane protein</topology>
    </subcellularLocation>
    <subcellularLocation>
        <location evidence="1">Mitochondrion membrane</location>
        <topology evidence="1">Single-pass membrane protein</topology>
    </subcellularLocation>
    <subcellularLocation>
        <location evidence="3">Preautophagosomal structure membrane</location>
        <topology evidence="3">Single-pass type I membrane protein</topology>
    </subcellularLocation>
</comment>
<feature type="chain" id="PRO_5040282069" description="Autophagy-related protein 27" evidence="20">
    <location>
        <begin position="22"/>
        <end position="378"/>
    </location>
</feature>
<evidence type="ECO:0000256" key="6">
    <source>
        <dbReference type="ARBA" id="ARBA00013776"/>
    </source>
</evidence>
<keyword evidence="14" id="KW-0496">Mitochondrion</keyword>
<keyword evidence="22" id="KW-0675">Receptor</keyword>
<evidence type="ECO:0000313" key="22">
    <source>
        <dbReference type="EMBL" id="KAF9495608.1"/>
    </source>
</evidence>
<keyword evidence="11 19" id="KW-1133">Transmembrane helix</keyword>
<protein>
    <recommendedName>
        <fullName evidence="6">Autophagy-related protein 27</fullName>
    </recommendedName>
</protein>
<dbReference type="EMBL" id="MU154560">
    <property type="protein sequence ID" value="KAF9495608.1"/>
    <property type="molecule type" value="Genomic_DNA"/>
</dbReference>
<evidence type="ECO:0000256" key="9">
    <source>
        <dbReference type="ARBA" id="ARBA00022729"/>
    </source>
</evidence>
<sequence>MRRSSALTLFSILGTISLSFASEEKPCTIHSNGKYYDLNRLKVHSSKDYEFKTLGGHDAVLNVCRAVQHETWGLKTEDPAEVAGFIRRDHGDFSIGKVNTTLTVKDSNLLLTYHDGSVCKSTDGLRATTTIKFVCDSSVFSAGVPRFEAQFPEDDDTACGFFIEWRSHYACPTGEGGPWGFFAILIAFALILVMIYLVVGTLHNRFVLQLQGFDQVPQFSITSMTYHARHAIDWLWEAIATGSFHMPNPSATNPVSHQSSVQGMPHPRHPRPTNRSGRPETNPFSHQSQVGLGSSAQLDSTKVQTLPQSQRRRFDLESGGSQEEREHILGVDEGLDEQELVDVPKKLETSPQPPPTTDQSDVADVRGRGSGTDGVIRL</sequence>
<comment type="caution">
    <text evidence="22">The sequence shown here is derived from an EMBL/GenBank/DDBJ whole genome shotgun (WGS) entry which is preliminary data.</text>
</comment>
<feature type="compositionally biased region" description="Basic and acidic residues" evidence="18">
    <location>
        <begin position="312"/>
        <end position="330"/>
    </location>
</feature>
<dbReference type="OrthoDB" id="4504960at2759"/>
<evidence type="ECO:0000259" key="21">
    <source>
        <dbReference type="PROSITE" id="PS51914"/>
    </source>
</evidence>
<dbReference type="PROSITE" id="PS51914">
    <property type="entry name" value="MRH"/>
    <property type="match status" value="1"/>
</dbReference>
<dbReference type="PANTHER" id="PTHR15071">
    <property type="entry name" value="MANNOSE-6-PHOSPHATE RECEPTOR FAMILY MEMBER"/>
    <property type="match status" value="1"/>
</dbReference>
<evidence type="ECO:0000256" key="10">
    <source>
        <dbReference type="ARBA" id="ARBA00022927"/>
    </source>
</evidence>
<keyword evidence="13" id="KW-0333">Golgi apparatus</keyword>
<feature type="transmembrane region" description="Helical" evidence="19">
    <location>
        <begin position="179"/>
        <end position="199"/>
    </location>
</feature>
<keyword evidence="23" id="KW-1185">Reference proteome</keyword>
<evidence type="ECO:0000256" key="7">
    <source>
        <dbReference type="ARBA" id="ARBA00022448"/>
    </source>
</evidence>
<dbReference type="GO" id="GO:0007034">
    <property type="term" value="P:vacuolar transport"/>
    <property type="evidence" value="ECO:0007669"/>
    <property type="project" value="TreeGrafter"/>
</dbReference>
<evidence type="ECO:0000256" key="18">
    <source>
        <dbReference type="SAM" id="MobiDB-lite"/>
    </source>
</evidence>
<dbReference type="GO" id="GO:0005770">
    <property type="term" value="C:late endosome"/>
    <property type="evidence" value="ECO:0007669"/>
    <property type="project" value="TreeGrafter"/>
</dbReference>
<evidence type="ECO:0000256" key="8">
    <source>
        <dbReference type="ARBA" id="ARBA00022692"/>
    </source>
</evidence>
<reference evidence="22" key="1">
    <citation type="submission" date="2020-11" db="EMBL/GenBank/DDBJ databases">
        <authorList>
            <consortium name="DOE Joint Genome Institute"/>
            <person name="Ahrendt S."/>
            <person name="Riley R."/>
            <person name="Andreopoulos W."/>
            <person name="Labutti K."/>
            <person name="Pangilinan J."/>
            <person name="Ruiz-Duenas F.J."/>
            <person name="Barrasa J.M."/>
            <person name="Sanchez-Garcia M."/>
            <person name="Camarero S."/>
            <person name="Miyauchi S."/>
            <person name="Serrano A."/>
            <person name="Linde D."/>
            <person name="Babiker R."/>
            <person name="Drula E."/>
            <person name="Ayuso-Fernandez I."/>
            <person name="Pacheco R."/>
            <person name="Padilla G."/>
            <person name="Ferreira P."/>
            <person name="Barriuso J."/>
            <person name="Kellner H."/>
            <person name="Castanera R."/>
            <person name="Alfaro M."/>
            <person name="Ramirez L."/>
            <person name="Pisabarro A.G."/>
            <person name="Kuo A."/>
            <person name="Tritt A."/>
            <person name="Lipzen A."/>
            <person name="He G."/>
            <person name="Yan M."/>
            <person name="Ng V."/>
            <person name="Cullen D."/>
            <person name="Martin F."/>
            <person name="Rosso M.-N."/>
            <person name="Henrissat B."/>
            <person name="Hibbett D."/>
            <person name="Martinez A.T."/>
            <person name="Grigoriev I.V."/>
        </authorList>
    </citation>
    <scope>NUCLEOTIDE SEQUENCE</scope>
    <source>
        <strain evidence="22">ATCC 90797</strain>
    </source>
</reference>
<gene>
    <name evidence="22" type="ORF">BDN71DRAFT_1416709</name>
</gene>
<dbReference type="SMART" id="SM01404">
    <property type="entry name" value="CIMR"/>
    <property type="match status" value="1"/>
</dbReference>
<keyword evidence="10" id="KW-0653">Protein transport</keyword>
<keyword evidence="8 19" id="KW-0812">Transmembrane</keyword>
<feature type="region of interest" description="Disordered" evidence="18">
    <location>
        <begin position="247"/>
        <end position="378"/>
    </location>
</feature>
<dbReference type="GO" id="GO:0034045">
    <property type="term" value="C:phagophore assembly site membrane"/>
    <property type="evidence" value="ECO:0007669"/>
    <property type="project" value="UniProtKB-SubCell"/>
</dbReference>
<dbReference type="InterPro" id="IPR044865">
    <property type="entry name" value="MRH_dom"/>
</dbReference>
<evidence type="ECO:0000256" key="5">
    <source>
        <dbReference type="ARBA" id="ARBA00005363"/>
    </source>
</evidence>
<dbReference type="GO" id="GO:0031966">
    <property type="term" value="C:mitochondrial membrane"/>
    <property type="evidence" value="ECO:0007669"/>
    <property type="project" value="UniProtKB-SubCell"/>
</dbReference>
<dbReference type="InterPro" id="IPR009011">
    <property type="entry name" value="Man6P_isomerase_rcpt-bd_dom_sf"/>
</dbReference>
<comment type="similarity">
    <text evidence="5">Belongs to the ATG27 family.</text>
</comment>
<evidence type="ECO:0000256" key="20">
    <source>
        <dbReference type="SAM" id="SignalP"/>
    </source>
</evidence>
<dbReference type="AlphaFoldDB" id="A0A9P6DG87"/>
<accession>A0A9P6DG87</accession>
<keyword evidence="12" id="KW-0072">Autophagy</keyword>
<feature type="domain" description="MRH" evidence="21">
    <location>
        <begin position="25"/>
        <end position="173"/>
    </location>
</feature>
<proteinExistence type="inferred from homology"/>
<evidence type="ECO:0000313" key="23">
    <source>
        <dbReference type="Proteomes" id="UP000807025"/>
    </source>
</evidence>
<organism evidence="22 23">
    <name type="scientific">Pleurotus eryngii</name>
    <name type="common">Boletus of the steppes</name>
    <dbReference type="NCBI Taxonomy" id="5323"/>
    <lineage>
        <taxon>Eukaryota</taxon>
        <taxon>Fungi</taxon>
        <taxon>Dikarya</taxon>
        <taxon>Basidiomycota</taxon>
        <taxon>Agaricomycotina</taxon>
        <taxon>Agaricomycetes</taxon>
        <taxon>Agaricomycetidae</taxon>
        <taxon>Agaricales</taxon>
        <taxon>Pleurotineae</taxon>
        <taxon>Pleurotaceae</taxon>
        <taxon>Pleurotus</taxon>
    </lineage>
</organism>
<dbReference type="InterPro" id="IPR018939">
    <property type="entry name" value="Autophagy-rel_prot_27"/>
</dbReference>
<name>A0A9P6DG87_PLEER</name>
<feature type="compositionally biased region" description="Polar residues" evidence="18">
    <location>
        <begin position="249"/>
        <end position="262"/>
    </location>
</feature>
<dbReference type="GO" id="GO:0015031">
    <property type="term" value="P:protein transport"/>
    <property type="evidence" value="ECO:0007669"/>
    <property type="project" value="UniProtKB-KW"/>
</dbReference>
<dbReference type="PANTHER" id="PTHR15071:SF0">
    <property type="entry name" value="MANNOSE 6-PHOSPHATE RECEPTOR-LIKE PROTEIN 1"/>
    <property type="match status" value="1"/>
</dbReference>
<evidence type="ECO:0000256" key="1">
    <source>
        <dbReference type="ARBA" id="ARBA00004304"/>
    </source>
</evidence>
<dbReference type="Gene3D" id="2.70.130.10">
    <property type="entry name" value="Mannose-6-phosphate receptor binding domain"/>
    <property type="match status" value="1"/>
</dbReference>
<feature type="compositionally biased region" description="Polar residues" evidence="18">
    <location>
        <begin position="282"/>
        <end position="309"/>
    </location>
</feature>
<evidence type="ECO:0000256" key="19">
    <source>
        <dbReference type="SAM" id="Phobius"/>
    </source>
</evidence>
<evidence type="ECO:0000256" key="12">
    <source>
        <dbReference type="ARBA" id="ARBA00023006"/>
    </source>
</evidence>
<keyword evidence="17" id="KW-0968">Cytoplasmic vesicle</keyword>
<evidence type="ECO:0000256" key="11">
    <source>
        <dbReference type="ARBA" id="ARBA00022989"/>
    </source>
</evidence>
<evidence type="ECO:0000256" key="16">
    <source>
        <dbReference type="ARBA" id="ARBA00023157"/>
    </source>
</evidence>
<evidence type="ECO:0000256" key="3">
    <source>
        <dbReference type="ARBA" id="ARBA00004472"/>
    </source>
</evidence>
<evidence type="ECO:0000256" key="17">
    <source>
        <dbReference type="ARBA" id="ARBA00023329"/>
    </source>
</evidence>
<evidence type="ECO:0000256" key="13">
    <source>
        <dbReference type="ARBA" id="ARBA00023034"/>
    </source>
</evidence>
<feature type="signal peptide" evidence="20">
    <location>
        <begin position="1"/>
        <end position="21"/>
    </location>
</feature>
<dbReference type="GO" id="GO:0000139">
    <property type="term" value="C:Golgi membrane"/>
    <property type="evidence" value="ECO:0007669"/>
    <property type="project" value="UniProtKB-SubCell"/>
</dbReference>
<dbReference type="GO" id="GO:0006914">
    <property type="term" value="P:autophagy"/>
    <property type="evidence" value="ECO:0007669"/>
    <property type="project" value="UniProtKB-KW"/>
</dbReference>
<dbReference type="Proteomes" id="UP000807025">
    <property type="component" value="Unassembled WGS sequence"/>
</dbReference>
<keyword evidence="9 20" id="KW-0732">Signal</keyword>
<evidence type="ECO:0000256" key="2">
    <source>
        <dbReference type="ARBA" id="ARBA00004358"/>
    </source>
</evidence>
<evidence type="ECO:0000256" key="15">
    <source>
        <dbReference type="ARBA" id="ARBA00023136"/>
    </source>
</evidence>
<evidence type="ECO:0000256" key="14">
    <source>
        <dbReference type="ARBA" id="ARBA00023128"/>
    </source>
</evidence>